<evidence type="ECO:0000256" key="1">
    <source>
        <dbReference type="SAM" id="Phobius"/>
    </source>
</evidence>
<keyword evidence="1" id="KW-1133">Transmembrane helix</keyword>
<gene>
    <name evidence="3" type="ORF">NBM05_08240</name>
</gene>
<proteinExistence type="predicted"/>
<dbReference type="InterPro" id="IPR025698">
    <property type="entry name" value="2TM_dom"/>
</dbReference>
<dbReference type="Proteomes" id="UP001139502">
    <property type="component" value="Unassembled WGS sequence"/>
</dbReference>
<sequence length="100" mass="11687">MTSDPNGLPRADAESQLRERAMKRLREKREFLLHLVIYLAVNVLLVVLWASSEDPGFFWPIFPILGWGIGVFSHGWTVYRGQHFSEDRIRREMDRMRGTG</sequence>
<dbReference type="EMBL" id="JANAFB010000017">
    <property type="protein sequence ID" value="MCP3425993.1"/>
    <property type="molecule type" value="Genomic_DNA"/>
</dbReference>
<dbReference type="AlphaFoldDB" id="A0A9X2KIA2"/>
<keyword evidence="1" id="KW-0812">Transmembrane</keyword>
<reference evidence="3" key="1">
    <citation type="submission" date="2022-06" db="EMBL/GenBank/DDBJ databases">
        <title>Rothia sp. isolated from sandalwood seedling.</title>
        <authorList>
            <person name="Tuikhar N."/>
            <person name="Kirdat K."/>
            <person name="Thorat V."/>
            <person name="Swetha P."/>
            <person name="Padma S."/>
            <person name="Sundararaj R."/>
            <person name="Yadav A."/>
        </authorList>
    </citation>
    <scope>NUCLEOTIDE SEQUENCE</scope>
    <source>
        <strain evidence="3">AR01</strain>
    </source>
</reference>
<evidence type="ECO:0000259" key="2">
    <source>
        <dbReference type="Pfam" id="PF13239"/>
    </source>
</evidence>
<evidence type="ECO:0000313" key="3">
    <source>
        <dbReference type="EMBL" id="MCP3425993.1"/>
    </source>
</evidence>
<dbReference type="Pfam" id="PF13239">
    <property type="entry name" value="2TM"/>
    <property type="match status" value="1"/>
</dbReference>
<comment type="caution">
    <text evidence="3">The sequence shown here is derived from an EMBL/GenBank/DDBJ whole genome shotgun (WGS) entry which is preliminary data.</text>
</comment>
<evidence type="ECO:0000313" key="4">
    <source>
        <dbReference type="Proteomes" id="UP001139502"/>
    </source>
</evidence>
<protein>
    <submittedName>
        <fullName evidence="3">2TM domain-containing protein</fullName>
    </submittedName>
</protein>
<keyword evidence="4" id="KW-1185">Reference proteome</keyword>
<feature type="transmembrane region" description="Helical" evidence="1">
    <location>
        <begin position="57"/>
        <end position="79"/>
    </location>
</feature>
<keyword evidence="1" id="KW-0472">Membrane</keyword>
<organism evidence="3 4">
    <name type="scientific">Rothia santali</name>
    <dbReference type="NCBI Taxonomy" id="2949643"/>
    <lineage>
        <taxon>Bacteria</taxon>
        <taxon>Bacillati</taxon>
        <taxon>Actinomycetota</taxon>
        <taxon>Actinomycetes</taxon>
        <taxon>Micrococcales</taxon>
        <taxon>Micrococcaceae</taxon>
        <taxon>Rothia</taxon>
    </lineage>
</organism>
<feature type="transmembrane region" description="Helical" evidence="1">
    <location>
        <begin position="31"/>
        <end position="51"/>
    </location>
</feature>
<feature type="domain" description="2TM" evidence="2">
    <location>
        <begin position="19"/>
        <end position="93"/>
    </location>
</feature>
<dbReference type="RefSeq" id="WP_254166461.1">
    <property type="nucleotide sequence ID" value="NZ_JANAFB010000017.1"/>
</dbReference>
<name>A0A9X2KIA2_9MICC</name>
<accession>A0A9X2KIA2</accession>